<keyword evidence="4" id="KW-1185">Reference proteome</keyword>
<dbReference type="EMBL" id="BMOD01000007">
    <property type="protein sequence ID" value="GGJ36718.1"/>
    <property type="molecule type" value="Genomic_DNA"/>
</dbReference>
<feature type="domain" description="HTH arsR-type" evidence="2">
    <location>
        <begin position="12"/>
        <end position="106"/>
    </location>
</feature>
<evidence type="ECO:0000259" key="2">
    <source>
        <dbReference type="PROSITE" id="PS50987"/>
    </source>
</evidence>
<dbReference type="InterPro" id="IPR011991">
    <property type="entry name" value="ArsR-like_HTH"/>
</dbReference>
<evidence type="ECO:0000256" key="1">
    <source>
        <dbReference type="SAM" id="MobiDB-lite"/>
    </source>
</evidence>
<dbReference type="InterPro" id="IPR036390">
    <property type="entry name" value="WH_DNA-bd_sf"/>
</dbReference>
<protein>
    <recommendedName>
        <fullName evidence="2">HTH arsR-type domain-containing protein</fullName>
    </recommendedName>
</protein>
<organism evidence="3 4">
    <name type="scientific">Deinococcus roseus</name>
    <dbReference type="NCBI Taxonomy" id="392414"/>
    <lineage>
        <taxon>Bacteria</taxon>
        <taxon>Thermotogati</taxon>
        <taxon>Deinococcota</taxon>
        <taxon>Deinococci</taxon>
        <taxon>Deinococcales</taxon>
        <taxon>Deinococcaceae</taxon>
        <taxon>Deinococcus</taxon>
    </lineage>
</organism>
<gene>
    <name evidence="3" type="ORF">GCM10008938_23490</name>
</gene>
<dbReference type="NCBIfam" id="NF033788">
    <property type="entry name" value="HTH_metalloreg"/>
    <property type="match status" value="1"/>
</dbReference>
<dbReference type="InterPro" id="IPR001845">
    <property type="entry name" value="HTH_ArsR_DNA-bd_dom"/>
</dbReference>
<evidence type="ECO:0000313" key="4">
    <source>
        <dbReference type="Proteomes" id="UP000632222"/>
    </source>
</evidence>
<proteinExistence type="predicted"/>
<evidence type="ECO:0000313" key="3">
    <source>
        <dbReference type="EMBL" id="GGJ36718.1"/>
    </source>
</evidence>
<sequence>MAYYSHQRTNTTGKGGVPINALTFNALAEEHRLQIVELLIQQPLTVGEIATRLQIRQPQASKHLRVLTDAGLIEVQAVANRRICTLRAQPFQELDGWLHRYRQLWEERYDKLEDYLQQLQKETPEPEKPQIPPSTDPQDKPQN</sequence>
<dbReference type="Proteomes" id="UP000632222">
    <property type="component" value="Unassembled WGS sequence"/>
</dbReference>
<dbReference type="PANTHER" id="PTHR38600">
    <property type="entry name" value="TRANSCRIPTIONAL REGULATORY PROTEIN"/>
    <property type="match status" value="1"/>
</dbReference>
<name>A0ABQ2CZQ5_9DEIO</name>
<accession>A0ABQ2CZQ5</accession>
<dbReference type="CDD" id="cd00090">
    <property type="entry name" value="HTH_ARSR"/>
    <property type="match status" value="1"/>
</dbReference>
<dbReference type="Pfam" id="PF12840">
    <property type="entry name" value="HTH_20"/>
    <property type="match status" value="1"/>
</dbReference>
<dbReference type="SMART" id="SM00418">
    <property type="entry name" value="HTH_ARSR"/>
    <property type="match status" value="1"/>
</dbReference>
<dbReference type="PANTHER" id="PTHR38600:SF2">
    <property type="entry name" value="SLL0088 PROTEIN"/>
    <property type="match status" value="1"/>
</dbReference>
<comment type="caution">
    <text evidence="3">The sequence shown here is derived from an EMBL/GenBank/DDBJ whole genome shotgun (WGS) entry which is preliminary data.</text>
</comment>
<dbReference type="InterPro" id="IPR036388">
    <property type="entry name" value="WH-like_DNA-bd_sf"/>
</dbReference>
<dbReference type="Gene3D" id="1.10.10.10">
    <property type="entry name" value="Winged helix-like DNA-binding domain superfamily/Winged helix DNA-binding domain"/>
    <property type="match status" value="1"/>
</dbReference>
<dbReference type="PROSITE" id="PS50987">
    <property type="entry name" value="HTH_ARSR_2"/>
    <property type="match status" value="1"/>
</dbReference>
<dbReference type="SUPFAM" id="SSF46785">
    <property type="entry name" value="Winged helix' DNA-binding domain"/>
    <property type="match status" value="1"/>
</dbReference>
<dbReference type="PRINTS" id="PR00778">
    <property type="entry name" value="HTHARSR"/>
</dbReference>
<feature type="region of interest" description="Disordered" evidence="1">
    <location>
        <begin position="116"/>
        <end position="143"/>
    </location>
</feature>
<reference evidence="4" key="1">
    <citation type="journal article" date="2019" name="Int. J. Syst. Evol. Microbiol.">
        <title>The Global Catalogue of Microorganisms (GCM) 10K type strain sequencing project: providing services to taxonomists for standard genome sequencing and annotation.</title>
        <authorList>
            <consortium name="The Broad Institute Genomics Platform"/>
            <consortium name="The Broad Institute Genome Sequencing Center for Infectious Disease"/>
            <person name="Wu L."/>
            <person name="Ma J."/>
        </authorList>
    </citation>
    <scope>NUCLEOTIDE SEQUENCE [LARGE SCALE GENOMIC DNA]</scope>
    <source>
        <strain evidence="4">JCM 14370</strain>
    </source>
</reference>
<dbReference type="RefSeq" id="WP_229684749.1">
    <property type="nucleotide sequence ID" value="NZ_BMOD01000007.1"/>
</dbReference>